<dbReference type="PROSITE" id="PS50943">
    <property type="entry name" value="HTH_CROC1"/>
    <property type="match status" value="1"/>
</dbReference>
<dbReference type="CDD" id="cd00093">
    <property type="entry name" value="HTH_XRE"/>
    <property type="match status" value="1"/>
</dbReference>
<name>A0A7V4DXW1_DICTH</name>
<sequence>MIDLEKIKKLRKEKGIKMGDIAKELGYKYYQSYYRIENGKRKPSLDKLFKISEILNISIEELIKKGEEDER</sequence>
<comment type="caution">
    <text evidence="3">The sequence shown here is derived from an EMBL/GenBank/DDBJ whole genome shotgun (WGS) entry which is preliminary data.</text>
</comment>
<dbReference type="Pfam" id="PF01381">
    <property type="entry name" value="HTH_3"/>
    <property type="match status" value="1"/>
</dbReference>
<dbReference type="InterPro" id="IPR001387">
    <property type="entry name" value="Cro/C1-type_HTH"/>
</dbReference>
<protein>
    <submittedName>
        <fullName evidence="3">XRE family transcriptional regulator</fullName>
    </submittedName>
</protein>
<evidence type="ECO:0000256" key="1">
    <source>
        <dbReference type="ARBA" id="ARBA00023125"/>
    </source>
</evidence>
<dbReference type="Gene3D" id="1.10.260.40">
    <property type="entry name" value="lambda repressor-like DNA-binding domains"/>
    <property type="match status" value="1"/>
</dbReference>
<keyword evidence="1" id="KW-0238">DNA-binding</keyword>
<dbReference type="PANTHER" id="PTHR46558">
    <property type="entry name" value="TRACRIPTIONAL REGULATORY PROTEIN-RELATED-RELATED"/>
    <property type="match status" value="1"/>
</dbReference>
<accession>A0A7V4DXW1</accession>
<reference evidence="3" key="1">
    <citation type="journal article" date="2020" name="mSystems">
        <title>Genome- and Community-Level Interaction Insights into Carbon Utilization and Element Cycling Functions of Hydrothermarchaeota in Hydrothermal Sediment.</title>
        <authorList>
            <person name="Zhou Z."/>
            <person name="Liu Y."/>
            <person name="Xu W."/>
            <person name="Pan J."/>
            <person name="Luo Z.H."/>
            <person name="Li M."/>
        </authorList>
    </citation>
    <scope>NUCLEOTIDE SEQUENCE [LARGE SCALE GENOMIC DNA]</scope>
    <source>
        <strain evidence="3">SpSt-70</strain>
    </source>
</reference>
<dbReference type="AlphaFoldDB" id="A0A7V4DXW1"/>
<dbReference type="InterPro" id="IPR010982">
    <property type="entry name" value="Lambda_DNA-bd_dom_sf"/>
</dbReference>
<evidence type="ECO:0000313" key="3">
    <source>
        <dbReference type="EMBL" id="HGK24122.1"/>
    </source>
</evidence>
<evidence type="ECO:0000259" key="2">
    <source>
        <dbReference type="PROSITE" id="PS50943"/>
    </source>
</evidence>
<dbReference type="GO" id="GO:0003677">
    <property type="term" value="F:DNA binding"/>
    <property type="evidence" value="ECO:0007669"/>
    <property type="project" value="UniProtKB-KW"/>
</dbReference>
<dbReference type="EMBL" id="DTDV01000018">
    <property type="protein sequence ID" value="HGK24122.1"/>
    <property type="molecule type" value="Genomic_DNA"/>
</dbReference>
<organism evidence="3">
    <name type="scientific">Dictyoglomus thermophilum</name>
    <dbReference type="NCBI Taxonomy" id="14"/>
    <lineage>
        <taxon>Bacteria</taxon>
        <taxon>Pseudomonadati</taxon>
        <taxon>Dictyoglomota</taxon>
        <taxon>Dictyoglomia</taxon>
        <taxon>Dictyoglomales</taxon>
        <taxon>Dictyoglomaceae</taxon>
        <taxon>Dictyoglomus</taxon>
    </lineage>
</organism>
<dbReference type="SMART" id="SM00530">
    <property type="entry name" value="HTH_XRE"/>
    <property type="match status" value="1"/>
</dbReference>
<gene>
    <name evidence="3" type="ORF">ENU78_06805</name>
</gene>
<feature type="domain" description="HTH cro/C1-type" evidence="2">
    <location>
        <begin position="7"/>
        <end position="62"/>
    </location>
</feature>
<proteinExistence type="predicted"/>
<dbReference type="PANTHER" id="PTHR46558:SF11">
    <property type="entry name" value="HTH-TYPE TRANSCRIPTIONAL REGULATOR XRE"/>
    <property type="match status" value="1"/>
</dbReference>
<dbReference type="SUPFAM" id="SSF47413">
    <property type="entry name" value="lambda repressor-like DNA-binding domains"/>
    <property type="match status" value="1"/>
</dbReference>